<feature type="domain" description="Creatinase N-terminal" evidence="7">
    <location>
        <begin position="48"/>
        <end position="191"/>
    </location>
</feature>
<dbReference type="GO" id="GO:0005737">
    <property type="term" value="C:cytoplasm"/>
    <property type="evidence" value="ECO:0007669"/>
    <property type="project" value="UniProtKB-ARBA"/>
</dbReference>
<sequence length="912" mass="100327">MLCLGPRDKPIRLPDEGSESDFVLEEVYALDEKVLAVAPPSEEEMQTRLKDLRQAIAEAKLDWYVVPSQDEHMSEYTADSDKRRDWISGFDGSAGTALVPSAGIEGDALLFVDSRYWILAERMVPKKGWKVVRVGATGGNGDAAVAGGWTEYVSNDLPDGSRIGIDPKLISVDFARTIEARLSVVNTRLIPLNENLVDVVHTPAPRSLNPLAHYPYTLSGEKTDAKLKRIRAQLTKYTHSDQWIYLLPTITTIPWLLNYRGSDVEYTPVAFAYCVITATDCALFVDKRKVQGDDEMLADFENAGVTLKAYGVDEVQKFVQASVKAVGGKKAQIFAARTSSWALAKACEPAHVNTIACPVDEAKVLKNPVELQNFRNAYLRDGRAMARWMAWLENRLVKEGKDVGEWAAAMVLARYRRQEDMYAGLAYGDISATGPNAASGHYAPSRGNEAQIDITTPYVIDSGPQYLDATIDTTRTLFMGKDASADLKRQYTRVLQGYLAVANATFPLGADASGLNAFSRKHLWEDGLDFGHGLGHGVANYGTVHEFPTGFVHGFSYKPGHVTTIEPGFYLEGKYGMRIESTFICKEVETQFEFATKWLGFECVTRVPIDNRLVDWNLLTKDEIKSLNEYNKMVEDALLPLLDDDLDKDARDWVKKMCKPHFIWPWTASMGLFDDYLTFTTPVGQSALPPPGTHLLVTDALTASANVVLYHLFMSASAARVPIIWVDFRHETLASFDTVLRRLGSPLKRVTYISPSPLPPSLNLPSNPSSPQPALFNPEPTLAPTVAVVRTALQSSSNALVVLDGLSELLDMGFSATLITQAVRALLSDARAVGGCVVSTAHENEELTRPLLRLGPWWRVSGLTPRSGEVSGEISAIPGECGPAVSRDKAVQFRLEPAAVRVFPKGTGRGYL</sequence>
<dbReference type="InterPro" id="IPR029149">
    <property type="entry name" value="Creatin/AminoP/Spt16_N"/>
</dbReference>
<dbReference type="PANTHER" id="PTHR43763:SF17">
    <property type="entry name" value="AMINOPEPTIDASE P, CYTOPLASMIC-RELATED"/>
    <property type="match status" value="1"/>
</dbReference>
<keyword evidence="5" id="KW-0464">Manganese</keyword>
<dbReference type="InterPro" id="IPR050422">
    <property type="entry name" value="X-Pro_aminopeptidase_P"/>
</dbReference>
<protein>
    <recommendedName>
        <fullName evidence="11">Creatinase/aminopeptidase</fullName>
    </recommendedName>
</protein>
<dbReference type="Pfam" id="PF00557">
    <property type="entry name" value="Peptidase_M24"/>
    <property type="match status" value="1"/>
</dbReference>
<evidence type="ECO:0000256" key="5">
    <source>
        <dbReference type="ARBA" id="ARBA00023211"/>
    </source>
</evidence>
<gene>
    <name evidence="9" type="ORF">CcaverHIS019_0103380</name>
</gene>
<evidence type="ECO:0000256" key="3">
    <source>
        <dbReference type="ARBA" id="ARBA00022723"/>
    </source>
</evidence>
<evidence type="ECO:0000256" key="1">
    <source>
        <dbReference type="ARBA" id="ARBA00001936"/>
    </source>
</evidence>
<evidence type="ECO:0000259" key="7">
    <source>
        <dbReference type="Pfam" id="PF01321"/>
    </source>
</evidence>
<evidence type="ECO:0000313" key="10">
    <source>
        <dbReference type="Proteomes" id="UP001233271"/>
    </source>
</evidence>
<dbReference type="GO" id="GO:0016787">
    <property type="term" value="F:hydrolase activity"/>
    <property type="evidence" value="ECO:0007669"/>
    <property type="project" value="UniProtKB-KW"/>
</dbReference>
<dbReference type="SUPFAM" id="SSF55920">
    <property type="entry name" value="Creatinase/aminopeptidase"/>
    <property type="match status" value="1"/>
</dbReference>
<dbReference type="InterPro" id="IPR000587">
    <property type="entry name" value="Creatinase_N"/>
</dbReference>
<dbReference type="Proteomes" id="UP001233271">
    <property type="component" value="Chromosome 1"/>
</dbReference>
<dbReference type="InterPro" id="IPR036005">
    <property type="entry name" value="Creatinase/aminopeptidase-like"/>
</dbReference>
<dbReference type="Pfam" id="PF16189">
    <property type="entry name" value="Creatinase_N_2"/>
    <property type="match status" value="1"/>
</dbReference>
<evidence type="ECO:0000256" key="4">
    <source>
        <dbReference type="ARBA" id="ARBA00022801"/>
    </source>
</evidence>
<comment type="cofactor">
    <cofactor evidence="1">
        <name>Mn(2+)</name>
        <dbReference type="ChEBI" id="CHEBI:29035"/>
    </cofactor>
</comment>
<name>A0AA48L015_9TREE</name>
<keyword evidence="3" id="KW-0479">Metal-binding</keyword>
<evidence type="ECO:0000313" key="9">
    <source>
        <dbReference type="EMBL" id="BEI87620.1"/>
    </source>
</evidence>
<evidence type="ECO:0000259" key="6">
    <source>
        <dbReference type="Pfam" id="PF00557"/>
    </source>
</evidence>
<reference evidence="9" key="1">
    <citation type="journal article" date="2023" name="BMC Genomics">
        <title>Chromosome-level genome assemblies of Cutaneotrichosporon spp. (Trichosporonales, Basidiomycota) reveal imbalanced evolution between nucleotide sequences and chromosome synteny.</title>
        <authorList>
            <person name="Kobayashi Y."/>
            <person name="Kayamori A."/>
            <person name="Aoki K."/>
            <person name="Shiwa Y."/>
            <person name="Matsutani M."/>
            <person name="Fujita N."/>
            <person name="Sugita T."/>
            <person name="Iwasaki W."/>
            <person name="Tanaka N."/>
            <person name="Takashima M."/>
        </authorList>
    </citation>
    <scope>NUCLEOTIDE SEQUENCE</scope>
    <source>
        <strain evidence="9">HIS019</strain>
    </source>
</reference>
<dbReference type="InterPro" id="IPR032416">
    <property type="entry name" value="Peptidase_M24_C"/>
</dbReference>
<evidence type="ECO:0000259" key="8">
    <source>
        <dbReference type="Pfam" id="PF16188"/>
    </source>
</evidence>
<dbReference type="SUPFAM" id="SSF53092">
    <property type="entry name" value="Creatinase/prolidase N-terminal domain"/>
    <property type="match status" value="1"/>
</dbReference>
<dbReference type="AlphaFoldDB" id="A0AA48L015"/>
<dbReference type="KEGG" id="ccac:CcaHIS019_0103380"/>
<dbReference type="Pfam" id="PF16188">
    <property type="entry name" value="Peptidase_M24_C"/>
    <property type="match status" value="1"/>
</dbReference>
<dbReference type="EMBL" id="AP028212">
    <property type="protein sequence ID" value="BEI87620.1"/>
    <property type="molecule type" value="Genomic_DNA"/>
</dbReference>
<comment type="similarity">
    <text evidence="2">Belongs to the peptidase M24B family.</text>
</comment>
<dbReference type="PANTHER" id="PTHR43763">
    <property type="entry name" value="XAA-PRO AMINOPEPTIDASE 1"/>
    <property type="match status" value="1"/>
</dbReference>
<dbReference type="Pfam" id="PF01321">
    <property type="entry name" value="Creatinase_N"/>
    <property type="match status" value="1"/>
</dbReference>
<feature type="domain" description="Peptidase M24" evidence="6">
    <location>
        <begin position="373"/>
        <end position="587"/>
    </location>
</feature>
<dbReference type="RefSeq" id="XP_060452886.1">
    <property type="nucleotide sequence ID" value="XM_060599211.1"/>
</dbReference>
<dbReference type="FunFam" id="3.90.230.10:FF:000007">
    <property type="entry name" value="Xaa-Pro aminopeptidase P"/>
    <property type="match status" value="1"/>
</dbReference>
<dbReference type="GeneID" id="85491491"/>
<keyword evidence="4" id="KW-0378">Hydrolase</keyword>
<proteinExistence type="inferred from homology"/>
<organism evidence="9 10">
    <name type="scientific">Cutaneotrichosporon cavernicola</name>
    <dbReference type="NCBI Taxonomy" id="279322"/>
    <lineage>
        <taxon>Eukaryota</taxon>
        <taxon>Fungi</taxon>
        <taxon>Dikarya</taxon>
        <taxon>Basidiomycota</taxon>
        <taxon>Agaricomycotina</taxon>
        <taxon>Tremellomycetes</taxon>
        <taxon>Trichosporonales</taxon>
        <taxon>Trichosporonaceae</taxon>
        <taxon>Cutaneotrichosporon</taxon>
    </lineage>
</organism>
<feature type="domain" description="Peptidase M24 C-terminal" evidence="8">
    <location>
        <begin position="597"/>
        <end position="660"/>
    </location>
</feature>
<evidence type="ECO:0000256" key="2">
    <source>
        <dbReference type="ARBA" id="ARBA00008766"/>
    </source>
</evidence>
<accession>A0AA48L015</accession>
<dbReference type="Gene3D" id="3.90.230.10">
    <property type="entry name" value="Creatinase/methionine aminopeptidase superfamily"/>
    <property type="match status" value="1"/>
</dbReference>
<keyword evidence="10" id="KW-1185">Reference proteome</keyword>
<evidence type="ECO:0008006" key="11">
    <source>
        <dbReference type="Google" id="ProtNLM"/>
    </source>
</evidence>
<dbReference type="Gene3D" id="3.40.350.10">
    <property type="entry name" value="Creatinase/prolidase N-terminal domain"/>
    <property type="match status" value="2"/>
</dbReference>
<dbReference type="GO" id="GO:0046872">
    <property type="term" value="F:metal ion binding"/>
    <property type="evidence" value="ECO:0007669"/>
    <property type="project" value="UniProtKB-KW"/>
</dbReference>
<dbReference type="InterPro" id="IPR000994">
    <property type="entry name" value="Pept_M24"/>
</dbReference>